<dbReference type="SUPFAM" id="SSF56801">
    <property type="entry name" value="Acetyl-CoA synthetase-like"/>
    <property type="match status" value="1"/>
</dbReference>
<protein>
    <submittedName>
        <fullName evidence="3">AMP-binding protein</fullName>
    </submittedName>
</protein>
<organism evidence="3 4">
    <name type="scientific">Streptomyces rugosispiralis</name>
    <dbReference type="NCBI Taxonomy" id="2967341"/>
    <lineage>
        <taxon>Bacteria</taxon>
        <taxon>Bacillati</taxon>
        <taxon>Actinomycetota</taxon>
        <taxon>Actinomycetes</taxon>
        <taxon>Kitasatosporales</taxon>
        <taxon>Streptomycetaceae</taxon>
        <taxon>Streptomyces</taxon>
    </lineage>
</organism>
<dbReference type="InterPro" id="IPR020845">
    <property type="entry name" value="AMP-binding_CS"/>
</dbReference>
<dbReference type="Proteomes" id="UP001204746">
    <property type="component" value="Unassembled WGS sequence"/>
</dbReference>
<dbReference type="PROSITE" id="PS00455">
    <property type="entry name" value="AMP_BINDING"/>
    <property type="match status" value="1"/>
</dbReference>
<name>A0ABT1UY71_9ACTN</name>
<reference evidence="3 4" key="1">
    <citation type="submission" date="2022-07" db="EMBL/GenBank/DDBJ databases">
        <authorList>
            <person name="Phongsopitanun W."/>
            <person name="Tanasupawat S."/>
        </authorList>
    </citation>
    <scope>NUCLEOTIDE SEQUENCE [LARGE SCALE GENOMIC DNA]</scope>
    <source>
        <strain evidence="3 4">RCU-064</strain>
    </source>
</reference>
<dbReference type="RefSeq" id="WP_256651150.1">
    <property type="nucleotide sequence ID" value="NZ_JANIAA010000009.1"/>
</dbReference>
<dbReference type="InterPro" id="IPR000873">
    <property type="entry name" value="AMP-dep_synth/lig_dom"/>
</dbReference>
<dbReference type="PANTHER" id="PTHR45527:SF1">
    <property type="entry name" value="FATTY ACID SYNTHASE"/>
    <property type="match status" value="1"/>
</dbReference>
<feature type="domain" description="AMP-dependent synthetase/ligase" evidence="2">
    <location>
        <begin position="10"/>
        <end position="275"/>
    </location>
</feature>
<evidence type="ECO:0000259" key="2">
    <source>
        <dbReference type="Pfam" id="PF00501"/>
    </source>
</evidence>
<dbReference type="Gene3D" id="3.40.50.980">
    <property type="match status" value="2"/>
</dbReference>
<proteinExistence type="predicted"/>
<accession>A0ABT1UY71</accession>
<keyword evidence="4" id="KW-1185">Reference proteome</keyword>
<dbReference type="EMBL" id="JANIAA010000009">
    <property type="protein sequence ID" value="MCQ8190067.1"/>
    <property type="molecule type" value="Genomic_DNA"/>
</dbReference>
<feature type="compositionally biased region" description="Basic and acidic residues" evidence="1">
    <location>
        <begin position="118"/>
        <end position="137"/>
    </location>
</feature>
<dbReference type="PANTHER" id="PTHR45527">
    <property type="entry name" value="NONRIBOSOMAL PEPTIDE SYNTHETASE"/>
    <property type="match status" value="1"/>
</dbReference>
<feature type="region of interest" description="Disordered" evidence="1">
    <location>
        <begin position="118"/>
        <end position="141"/>
    </location>
</feature>
<gene>
    <name evidence="3" type="ORF">NP777_17680</name>
</gene>
<sequence>MVGCGDGVLAVRCGQVSLTYAELGSRSDRLARFLVGCGVGPERLVAVALPRSVDLVVVLLAVLKAGGAYVPVDPGFPAERVRFMVEDAGPVLVVASGDVAGRLPSLDVPVVVLDDPETAREVDERPGTALTDEDRLAPPHPSHPAYVMCTSGSTGHPKGVVVSHQSLLNTVAWAVDTLGTRALSHVMMSASASFDVSAFELFAPLASGGCVEIVDDAVALVGRLPHRPETSLVSGVPSALVQVAKAIGPRDFPGVVVCAGEALSGPAARAIGDALPAAGCSTPTARRRPRSTRRPGGTTPRPMAPHRSVGRSPVCGCICSSSRPA</sequence>
<comment type="caution">
    <text evidence="3">The sequence shown here is derived from an EMBL/GenBank/DDBJ whole genome shotgun (WGS) entry which is preliminary data.</text>
</comment>
<evidence type="ECO:0000313" key="3">
    <source>
        <dbReference type="EMBL" id="MCQ8190067.1"/>
    </source>
</evidence>
<feature type="region of interest" description="Disordered" evidence="1">
    <location>
        <begin position="278"/>
        <end position="311"/>
    </location>
</feature>
<evidence type="ECO:0000313" key="4">
    <source>
        <dbReference type="Proteomes" id="UP001204746"/>
    </source>
</evidence>
<dbReference type="Pfam" id="PF00501">
    <property type="entry name" value="AMP-binding"/>
    <property type="match status" value="1"/>
</dbReference>
<evidence type="ECO:0000256" key="1">
    <source>
        <dbReference type="SAM" id="MobiDB-lite"/>
    </source>
</evidence>